<keyword evidence="1" id="KW-0812">Transmembrane</keyword>
<keyword evidence="1" id="KW-0472">Membrane</keyword>
<dbReference type="AlphaFoldDB" id="A0AB39HS74"/>
<accession>A0AB39HS74</accession>
<protein>
    <submittedName>
        <fullName evidence="2">DUF6526 family protein</fullName>
    </submittedName>
</protein>
<feature type="transmembrane region" description="Helical" evidence="1">
    <location>
        <begin position="20"/>
        <end position="41"/>
    </location>
</feature>
<evidence type="ECO:0000313" key="2">
    <source>
        <dbReference type="EMBL" id="XDK33487.1"/>
    </source>
</evidence>
<dbReference type="Pfam" id="PF20136">
    <property type="entry name" value="DUF6526"/>
    <property type="match status" value="1"/>
</dbReference>
<keyword evidence="1" id="KW-1133">Transmembrane helix</keyword>
<name>A0AB39HS74_9BACI</name>
<dbReference type="RefSeq" id="WP_368654165.1">
    <property type="nucleotide sequence ID" value="NZ_CP162599.1"/>
</dbReference>
<reference evidence="2" key="1">
    <citation type="submission" date="2024-07" db="EMBL/GenBank/DDBJ databases">
        <title>Halotolerant mesophilic bacterium Ornithinibacillus sp. 4-3, sp. nov., isolated from soil.</title>
        <authorList>
            <person name="Sidarenka A.V."/>
            <person name="Guliayeva D.E."/>
            <person name="Leanovich S.I."/>
            <person name="Hileuskaya K.S."/>
            <person name="Akhremchuk A.E."/>
            <person name="Sikolenko M.A."/>
            <person name="Valentovich L.N."/>
        </authorList>
    </citation>
    <scope>NUCLEOTIDE SEQUENCE</scope>
    <source>
        <strain evidence="2">4-3</strain>
    </source>
</reference>
<evidence type="ECO:0000256" key="1">
    <source>
        <dbReference type="SAM" id="Phobius"/>
    </source>
</evidence>
<proteinExistence type="predicted"/>
<organism evidence="2">
    <name type="scientific">Ornithinibacillus sp. 4-3</name>
    <dbReference type="NCBI Taxonomy" id="3231488"/>
    <lineage>
        <taxon>Bacteria</taxon>
        <taxon>Bacillati</taxon>
        <taxon>Bacillota</taxon>
        <taxon>Bacilli</taxon>
        <taxon>Bacillales</taxon>
        <taxon>Bacillaceae</taxon>
        <taxon>Ornithinibacillus</taxon>
    </lineage>
</organism>
<gene>
    <name evidence="2" type="ORF">AB4Y30_03775</name>
</gene>
<sequence>MEKKQSAENHTAVSPLQHFFWLPLSAITLFSIIAYIVVATAQENLTFVHIFLLSILLIAIISRMLARIYALKLQDRLIRTEETLRYYMLTQKKIDEKITVNQLIGLRFASDEEFVSLVEKTGNEDLSKGEIKQIIKNWRADNHRI</sequence>
<dbReference type="InterPro" id="IPR045385">
    <property type="entry name" value="DUF6526"/>
</dbReference>
<feature type="transmembrane region" description="Helical" evidence="1">
    <location>
        <begin position="47"/>
        <end position="66"/>
    </location>
</feature>
<dbReference type="EMBL" id="CP162599">
    <property type="protein sequence ID" value="XDK33487.1"/>
    <property type="molecule type" value="Genomic_DNA"/>
</dbReference>